<dbReference type="AlphaFoldDB" id="A0A0B5QH94"/>
<sequence>MILINCALRQDDIINIVENIEVENEKVFKFVKKEGIKILFECSLSDQQNAAAIAKQSIKDTELGKVLYFGVSVQ</sequence>
<gene>
    <name evidence="1" type="ORF">LF65_05180</name>
</gene>
<dbReference type="EMBL" id="CP010086">
    <property type="protein sequence ID" value="AJH01705.1"/>
    <property type="molecule type" value="Genomic_DNA"/>
</dbReference>
<evidence type="ECO:0000313" key="2">
    <source>
        <dbReference type="Proteomes" id="UP000031866"/>
    </source>
</evidence>
<dbReference type="OrthoDB" id="2881498at2"/>
<name>A0A0B5QH94_CLOBE</name>
<accession>A0A0B5QH94</accession>
<organism evidence="1 2">
    <name type="scientific">Clostridium beijerinckii</name>
    <name type="common">Clostridium MP</name>
    <dbReference type="NCBI Taxonomy" id="1520"/>
    <lineage>
        <taxon>Bacteria</taxon>
        <taxon>Bacillati</taxon>
        <taxon>Bacillota</taxon>
        <taxon>Clostridia</taxon>
        <taxon>Eubacteriales</taxon>
        <taxon>Clostridiaceae</taxon>
        <taxon>Clostridium</taxon>
    </lineage>
</organism>
<dbReference type="STRING" id="1520.LF65_05180"/>
<protein>
    <submittedName>
        <fullName evidence="1">Uncharacterized protein</fullName>
    </submittedName>
</protein>
<evidence type="ECO:0000313" key="1">
    <source>
        <dbReference type="EMBL" id="AJH01705.1"/>
    </source>
</evidence>
<dbReference type="Proteomes" id="UP000031866">
    <property type="component" value="Chromosome"/>
</dbReference>
<proteinExistence type="predicted"/>
<dbReference type="RefSeq" id="WP_041900176.1">
    <property type="nucleotide sequence ID" value="NZ_CP010086.2"/>
</dbReference>
<reference evidence="2" key="1">
    <citation type="submission" date="2014-12" db="EMBL/GenBank/DDBJ databases">
        <title>Genome sequence of Clostridium beijerinckii strain 59B.</title>
        <authorList>
            <person name="Little G.T."/>
            <person name="Minton N.P."/>
        </authorList>
    </citation>
    <scope>NUCLEOTIDE SEQUENCE [LARGE SCALE GENOMIC DNA]</scope>
    <source>
        <strain evidence="2">59B</strain>
    </source>
</reference>
<dbReference type="KEGG" id="cbei:LF65_05180"/>